<feature type="transmembrane region" description="Helical" evidence="6">
    <location>
        <begin position="45"/>
        <end position="64"/>
    </location>
</feature>
<gene>
    <name evidence="7" type="ORF">NONO_c75360</name>
</gene>
<dbReference type="PANTHER" id="PTHR23513">
    <property type="entry name" value="INTEGRAL MEMBRANE EFFLUX PROTEIN-RELATED"/>
    <property type="match status" value="1"/>
</dbReference>
<accession>W5TYG3</accession>
<keyword evidence="8" id="KW-1185">Reference proteome</keyword>
<evidence type="ECO:0000313" key="7">
    <source>
        <dbReference type="EMBL" id="AHH22291.1"/>
    </source>
</evidence>
<dbReference type="AlphaFoldDB" id="W5TYG3"/>
<dbReference type="Proteomes" id="UP000019150">
    <property type="component" value="Chromosome"/>
</dbReference>
<feature type="transmembrane region" description="Helical" evidence="6">
    <location>
        <begin position="102"/>
        <end position="122"/>
    </location>
</feature>
<feature type="transmembrane region" description="Helical" evidence="6">
    <location>
        <begin position="312"/>
        <end position="337"/>
    </location>
</feature>
<dbReference type="STRING" id="1415166.NONO_c75360"/>
<dbReference type="Pfam" id="PF07690">
    <property type="entry name" value="MFS_1"/>
    <property type="match status" value="1"/>
</dbReference>
<feature type="transmembrane region" description="Helical" evidence="6">
    <location>
        <begin position="253"/>
        <end position="274"/>
    </location>
</feature>
<organism evidence="7 8">
    <name type="scientific">Nocardia nova SH22a</name>
    <dbReference type="NCBI Taxonomy" id="1415166"/>
    <lineage>
        <taxon>Bacteria</taxon>
        <taxon>Bacillati</taxon>
        <taxon>Actinomycetota</taxon>
        <taxon>Actinomycetes</taxon>
        <taxon>Mycobacteriales</taxon>
        <taxon>Nocardiaceae</taxon>
        <taxon>Nocardia</taxon>
    </lineage>
</organism>
<reference evidence="7 8" key="1">
    <citation type="journal article" date="2014" name="Appl. Environ. Microbiol.">
        <title>Insights into the Microbial Degradation of Rubber and Gutta-Percha by Analysis of the Complete Genome of Nocardia nova SH22a.</title>
        <authorList>
            <person name="Luo Q."/>
            <person name="Hiessl S."/>
            <person name="Poehlein A."/>
            <person name="Daniel R."/>
            <person name="Steinbuchel A."/>
        </authorList>
    </citation>
    <scope>NUCLEOTIDE SEQUENCE [LARGE SCALE GENOMIC DNA]</scope>
    <source>
        <strain evidence="7">SH22a</strain>
    </source>
</reference>
<evidence type="ECO:0000256" key="5">
    <source>
        <dbReference type="ARBA" id="ARBA00023136"/>
    </source>
</evidence>
<evidence type="ECO:0000313" key="8">
    <source>
        <dbReference type="Proteomes" id="UP000019150"/>
    </source>
</evidence>
<evidence type="ECO:0000256" key="4">
    <source>
        <dbReference type="ARBA" id="ARBA00022989"/>
    </source>
</evidence>
<dbReference type="KEGG" id="nno:NONO_c75360"/>
<evidence type="ECO:0000256" key="2">
    <source>
        <dbReference type="ARBA" id="ARBA00022475"/>
    </source>
</evidence>
<sequence>MVNRALGPEFTRLWSAFAVSAVGTSLALDAFPLIAIVVLHSGPGAVSALAATGAAVGAVAAIPLGPWVEFRRKRPVMIATDVVRCVALLSVPLAFALGLLSFAQLLIVSIVIATAGIVFRAASGAYLKILVPQHDLLVANGRFEATTWTTTALGPPLGGLAITVLGPVTTVIADMCSYLLSAVALSTIRTREPRPDRPATRTRPADIVAGWRYLLAHPTLRPLFLNGILVNALIMANAPVLAVLMLGRLGFSPWQYGLGFGIPCLAGLAGSRASAPLVERFGQRRILVVMGTLRACWPIGLAAIVAGLPGLLVVIVVESGLIGCIGVFTPVLATYRLQQTASDRVARTLTAWTVTGNATTALLTALWGVLAQLAGPRTALAVAGVLLLATPVLLIRGEIGTRQIADDLVLRSPSDRQARQVVVGEGDRNLAPGLPE</sequence>
<evidence type="ECO:0000256" key="6">
    <source>
        <dbReference type="SAM" id="Phobius"/>
    </source>
</evidence>
<keyword evidence="3 6" id="KW-0812">Transmembrane</keyword>
<feature type="transmembrane region" description="Helical" evidence="6">
    <location>
        <begin position="12"/>
        <end position="39"/>
    </location>
</feature>
<keyword evidence="5 6" id="KW-0472">Membrane</keyword>
<keyword evidence="2" id="KW-1003">Cell membrane</keyword>
<feature type="transmembrane region" description="Helical" evidence="6">
    <location>
        <begin position="376"/>
        <end position="395"/>
    </location>
</feature>
<proteinExistence type="predicted"/>
<comment type="subcellular location">
    <subcellularLocation>
        <location evidence="1">Cell membrane</location>
        <topology evidence="1">Multi-pass membrane protein</topology>
    </subcellularLocation>
</comment>
<feature type="transmembrane region" description="Helical" evidence="6">
    <location>
        <begin position="349"/>
        <end position="370"/>
    </location>
</feature>
<protein>
    <submittedName>
        <fullName evidence="7">Major facilitator superfamily transporter</fullName>
    </submittedName>
</protein>
<name>W5TYG3_9NOCA</name>
<dbReference type="eggNOG" id="COG2814">
    <property type="taxonomic scope" value="Bacteria"/>
</dbReference>
<evidence type="ECO:0000256" key="1">
    <source>
        <dbReference type="ARBA" id="ARBA00004651"/>
    </source>
</evidence>
<dbReference type="PATRIC" id="fig|1415166.3.peg.7734"/>
<feature type="transmembrane region" description="Helical" evidence="6">
    <location>
        <begin position="223"/>
        <end position="247"/>
    </location>
</feature>
<dbReference type="HOGENOM" id="CLU_034180_13_2_11"/>
<feature type="transmembrane region" description="Helical" evidence="6">
    <location>
        <begin position="286"/>
        <end position="306"/>
    </location>
</feature>
<dbReference type="Gene3D" id="1.20.1250.20">
    <property type="entry name" value="MFS general substrate transporter like domains"/>
    <property type="match status" value="1"/>
</dbReference>
<dbReference type="InterPro" id="IPR036259">
    <property type="entry name" value="MFS_trans_sf"/>
</dbReference>
<dbReference type="GO" id="GO:0022857">
    <property type="term" value="F:transmembrane transporter activity"/>
    <property type="evidence" value="ECO:0007669"/>
    <property type="project" value="InterPro"/>
</dbReference>
<dbReference type="PANTHER" id="PTHR23513:SF6">
    <property type="entry name" value="MAJOR FACILITATOR SUPERFAMILY ASSOCIATED DOMAIN-CONTAINING PROTEIN"/>
    <property type="match status" value="1"/>
</dbReference>
<dbReference type="GO" id="GO:0005886">
    <property type="term" value="C:plasma membrane"/>
    <property type="evidence" value="ECO:0007669"/>
    <property type="project" value="UniProtKB-SubCell"/>
</dbReference>
<keyword evidence="4 6" id="KW-1133">Transmembrane helix</keyword>
<dbReference type="SUPFAM" id="SSF103473">
    <property type="entry name" value="MFS general substrate transporter"/>
    <property type="match status" value="1"/>
</dbReference>
<evidence type="ECO:0000256" key="3">
    <source>
        <dbReference type="ARBA" id="ARBA00022692"/>
    </source>
</evidence>
<dbReference type="CDD" id="cd06173">
    <property type="entry name" value="MFS_MefA_like"/>
    <property type="match status" value="1"/>
</dbReference>
<dbReference type="EMBL" id="CP006850">
    <property type="protein sequence ID" value="AHH22291.1"/>
    <property type="molecule type" value="Genomic_DNA"/>
</dbReference>
<dbReference type="InterPro" id="IPR011701">
    <property type="entry name" value="MFS"/>
</dbReference>